<evidence type="ECO:0000313" key="1">
    <source>
        <dbReference type="EMBL" id="QQP58370.1"/>
    </source>
</evidence>
<accession>A0A7T8QX60</accession>
<evidence type="ECO:0000313" key="2">
    <source>
        <dbReference type="Proteomes" id="UP000595437"/>
    </source>
</evidence>
<name>A0A7T8QX60_CALRO</name>
<keyword evidence="2" id="KW-1185">Reference proteome</keyword>
<reference evidence="2" key="1">
    <citation type="submission" date="2021-01" db="EMBL/GenBank/DDBJ databases">
        <title>Caligus Genome Assembly.</title>
        <authorList>
            <person name="Gallardo-Escarate C."/>
        </authorList>
    </citation>
    <scope>NUCLEOTIDE SEQUENCE [LARGE SCALE GENOMIC DNA]</scope>
</reference>
<dbReference type="EMBL" id="CP045891">
    <property type="protein sequence ID" value="QQP58370.1"/>
    <property type="molecule type" value="Genomic_DNA"/>
</dbReference>
<gene>
    <name evidence="1" type="ORF">FKW44_003660</name>
</gene>
<protein>
    <submittedName>
        <fullName evidence="1">Uncharacterized protein</fullName>
    </submittedName>
</protein>
<feature type="non-terminal residue" evidence="1">
    <location>
        <position position="1"/>
    </location>
</feature>
<organism evidence="1 2">
    <name type="scientific">Caligus rogercresseyi</name>
    <name type="common">Sea louse</name>
    <dbReference type="NCBI Taxonomy" id="217165"/>
    <lineage>
        <taxon>Eukaryota</taxon>
        <taxon>Metazoa</taxon>
        <taxon>Ecdysozoa</taxon>
        <taxon>Arthropoda</taxon>
        <taxon>Crustacea</taxon>
        <taxon>Multicrustacea</taxon>
        <taxon>Hexanauplia</taxon>
        <taxon>Copepoda</taxon>
        <taxon>Siphonostomatoida</taxon>
        <taxon>Caligidae</taxon>
        <taxon>Caligus</taxon>
    </lineage>
</organism>
<dbReference type="Proteomes" id="UP000595437">
    <property type="component" value="Chromosome 2"/>
</dbReference>
<sequence length="51" mass="5837">IQQARSQQRCLTEASIVEAVASMNREHLVNVCTRFWSRLEAIIEADGGWFD</sequence>
<dbReference type="AlphaFoldDB" id="A0A7T8QX60"/>
<proteinExistence type="predicted"/>
<dbReference type="OrthoDB" id="8052063at2759"/>